<sequence>MHRKRVFSNEDYKLGEFAQCTRKGRCKGMRHACMLLGIWMIKLLDMACHTSKIHGFKILMSVLIHFTNVKWTQNDLLISDGHDFSIFLFSLSFPFPD</sequence>
<name>A0AAD6W4V2_9ROSI</name>
<accession>A0AAD6W4V2</accession>
<comment type="caution">
    <text evidence="1">The sequence shown here is derived from an EMBL/GenBank/DDBJ whole genome shotgun (WGS) entry which is preliminary data.</text>
</comment>
<evidence type="ECO:0000313" key="2">
    <source>
        <dbReference type="Proteomes" id="UP001164929"/>
    </source>
</evidence>
<dbReference type="AlphaFoldDB" id="A0AAD6W4V2"/>
<dbReference type="EMBL" id="JAQIZT010000005">
    <property type="protein sequence ID" value="KAJ6998731.1"/>
    <property type="molecule type" value="Genomic_DNA"/>
</dbReference>
<reference evidence="1" key="1">
    <citation type="journal article" date="2023" name="Mol. Ecol. Resour.">
        <title>Chromosome-level genome assembly of a triploid poplar Populus alba 'Berolinensis'.</title>
        <authorList>
            <person name="Chen S."/>
            <person name="Yu Y."/>
            <person name="Wang X."/>
            <person name="Wang S."/>
            <person name="Zhang T."/>
            <person name="Zhou Y."/>
            <person name="He R."/>
            <person name="Meng N."/>
            <person name="Wang Y."/>
            <person name="Liu W."/>
            <person name="Liu Z."/>
            <person name="Liu J."/>
            <person name="Guo Q."/>
            <person name="Huang H."/>
            <person name="Sederoff R.R."/>
            <person name="Wang G."/>
            <person name="Qu G."/>
            <person name="Chen S."/>
        </authorList>
    </citation>
    <scope>NUCLEOTIDE SEQUENCE</scope>
    <source>
        <strain evidence="1">SC-2020</strain>
    </source>
</reference>
<gene>
    <name evidence="1" type="ORF">NC653_014787</name>
</gene>
<evidence type="ECO:0000313" key="1">
    <source>
        <dbReference type="EMBL" id="KAJ6998731.1"/>
    </source>
</evidence>
<dbReference type="Proteomes" id="UP001164929">
    <property type="component" value="Chromosome 5"/>
</dbReference>
<organism evidence="1 2">
    <name type="scientific">Populus alba x Populus x berolinensis</name>
    <dbReference type="NCBI Taxonomy" id="444605"/>
    <lineage>
        <taxon>Eukaryota</taxon>
        <taxon>Viridiplantae</taxon>
        <taxon>Streptophyta</taxon>
        <taxon>Embryophyta</taxon>
        <taxon>Tracheophyta</taxon>
        <taxon>Spermatophyta</taxon>
        <taxon>Magnoliopsida</taxon>
        <taxon>eudicotyledons</taxon>
        <taxon>Gunneridae</taxon>
        <taxon>Pentapetalae</taxon>
        <taxon>rosids</taxon>
        <taxon>fabids</taxon>
        <taxon>Malpighiales</taxon>
        <taxon>Salicaceae</taxon>
        <taxon>Saliceae</taxon>
        <taxon>Populus</taxon>
    </lineage>
</organism>
<proteinExistence type="predicted"/>
<protein>
    <submittedName>
        <fullName evidence="1">Uncharacterized protein</fullName>
    </submittedName>
</protein>
<keyword evidence="2" id="KW-1185">Reference proteome</keyword>